<dbReference type="EMBL" id="BMCT01000016">
    <property type="protein sequence ID" value="GGF89692.1"/>
    <property type="molecule type" value="Genomic_DNA"/>
</dbReference>
<evidence type="ECO:0000313" key="1">
    <source>
        <dbReference type="EMBL" id="GGF89692.1"/>
    </source>
</evidence>
<gene>
    <name evidence="1" type="ORF">GCM10007301_56990</name>
</gene>
<organism evidence="1 2">
    <name type="scientific">Azorhizobium oxalatiphilum</name>
    <dbReference type="NCBI Taxonomy" id="980631"/>
    <lineage>
        <taxon>Bacteria</taxon>
        <taxon>Pseudomonadati</taxon>
        <taxon>Pseudomonadota</taxon>
        <taxon>Alphaproteobacteria</taxon>
        <taxon>Hyphomicrobiales</taxon>
        <taxon>Xanthobacteraceae</taxon>
        <taxon>Azorhizobium</taxon>
    </lineage>
</organism>
<evidence type="ECO:0000313" key="2">
    <source>
        <dbReference type="Proteomes" id="UP000606044"/>
    </source>
</evidence>
<dbReference type="Proteomes" id="UP000606044">
    <property type="component" value="Unassembled WGS sequence"/>
</dbReference>
<dbReference type="RefSeq" id="WP_188584282.1">
    <property type="nucleotide sequence ID" value="NZ_BMCT01000016.1"/>
</dbReference>
<keyword evidence="2" id="KW-1185">Reference proteome</keyword>
<protein>
    <submittedName>
        <fullName evidence="1">Uncharacterized protein</fullName>
    </submittedName>
</protein>
<proteinExistence type="predicted"/>
<sequence length="90" mass="9944">MGTSIRSIYLAVDSDCQAEGMHLPPGKYNGVERRLVVIGHQGGAEWLEPAYTVSLTQPRLHQIGGDKWREVREVELDVTPCVTSGQIRLA</sequence>
<dbReference type="AlphaFoldDB" id="A0A917CIK4"/>
<name>A0A917CIK4_9HYPH</name>
<reference evidence="1" key="2">
    <citation type="submission" date="2020-09" db="EMBL/GenBank/DDBJ databases">
        <authorList>
            <person name="Sun Q."/>
            <person name="Sedlacek I."/>
        </authorList>
    </citation>
    <scope>NUCLEOTIDE SEQUENCE</scope>
    <source>
        <strain evidence="1">CCM 7897</strain>
    </source>
</reference>
<accession>A0A917CIK4</accession>
<reference evidence="1" key="1">
    <citation type="journal article" date="2014" name="Int. J. Syst. Evol. Microbiol.">
        <title>Complete genome sequence of Corynebacterium casei LMG S-19264T (=DSM 44701T), isolated from a smear-ripened cheese.</title>
        <authorList>
            <consortium name="US DOE Joint Genome Institute (JGI-PGF)"/>
            <person name="Walter F."/>
            <person name="Albersmeier A."/>
            <person name="Kalinowski J."/>
            <person name="Ruckert C."/>
        </authorList>
    </citation>
    <scope>NUCLEOTIDE SEQUENCE</scope>
    <source>
        <strain evidence="1">CCM 7897</strain>
    </source>
</reference>
<comment type="caution">
    <text evidence="1">The sequence shown here is derived from an EMBL/GenBank/DDBJ whole genome shotgun (WGS) entry which is preliminary data.</text>
</comment>